<evidence type="ECO:0000256" key="2">
    <source>
        <dbReference type="ARBA" id="ARBA00009320"/>
    </source>
</evidence>
<keyword evidence="4" id="KW-0456">Lyase</keyword>
<dbReference type="SUPFAM" id="SSF56752">
    <property type="entry name" value="D-aminoacid aminotransferase-like PLP-dependent enzymes"/>
    <property type="match status" value="1"/>
</dbReference>
<dbReference type="Pfam" id="PF01063">
    <property type="entry name" value="Aminotran_4"/>
    <property type="match status" value="1"/>
</dbReference>
<evidence type="ECO:0000313" key="4">
    <source>
        <dbReference type="EMBL" id="MFD0869648.1"/>
    </source>
</evidence>
<dbReference type="InterPro" id="IPR036038">
    <property type="entry name" value="Aminotransferase-like"/>
</dbReference>
<comment type="similarity">
    <text evidence="2">Belongs to the class-IV pyridoxal-phosphate-dependent aminotransferase family.</text>
</comment>
<evidence type="ECO:0000256" key="3">
    <source>
        <dbReference type="ARBA" id="ARBA00022898"/>
    </source>
</evidence>
<keyword evidence="5" id="KW-1185">Reference proteome</keyword>
<dbReference type="PANTHER" id="PTHR42743:SF11">
    <property type="entry name" value="AMINODEOXYCHORISMATE LYASE"/>
    <property type="match status" value="1"/>
</dbReference>
<dbReference type="InterPro" id="IPR043131">
    <property type="entry name" value="BCAT-like_N"/>
</dbReference>
<dbReference type="RefSeq" id="WP_379288081.1">
    <property type="nucleotide sequence ID" value="NZ_JBHTIU010000033.1"/>
</dbReference>
<proteinExistence type="inferred from homology"/>
<dbReference type="NCBIfam" id="NF005800">
    <property type="entry name" value="PRK07650.1"/>
    <property type="match status" value="1"/>
</dbReference>
<evidence type="ECO:0000256" key="1">
    <source>
        <dbReference type="ARBA" id="ARBA00001933"/>
    </source>
</evidence>
<dbReference type="InterPro" id="IPR050571">
    <property type="entry name" value="Class-IV_PLP-Dep_Aminotrnsfr"/>
</dbReference>
<dbReference type="Gene3D" id="3.20.10.10">
    <property type="entry name" value="D-amino Acid Aminotransferase, subunit A, domain 2"/>
    <property type="match status" value="1"/>
</dbReference>
<sequence length="292" mass="33068">MILYMNGQWIEHHQAVVSAYDHGFLYGIGLFETFRTYNGRPFLLDEHLSRLEKDCGELGIRYQPDRSSIMQIIRELLARNGLDDAYIRLSVSAGIGEIGLPSADYDSPSVIFYAKSLPPRPNWEASARPLQRLKLRRNSPEAGWRMKSFHYMNNILAKRELLQYPWLAGVHAEGLFLSSSGHLAEGMVSNLFFVSAGECFTPSLDTGILPGITRQFVIRLCESRSIPVHSGHYRWEMLLEADEVFITNSIQEIVPISVLFDEDGQCRRIGAGGPGPIAAKLHEDYQSYCWNK</sequence>
<dbReference type="InterPro" id="IPR043132">
    <property type="entry name" value="BCAT-like_C"/>
</dbReference>
<reference evidence="5" key="1">
    <citation type="journal article" date="2019" name="Int. J. Syst. Evol. Microbiol.">
        <title>The Global Catalogue of Microorganisms (GCM) 10K type strain sequencing project: providing services to taxonomists for standard genome sequencing and annotation.</title>
        <authorList>
            <consortium name="The Broad Institute Genomics Platform"/>
            <consortium name="The Broad Institute Genome Sequencing Center for Infectious Disease"/>
            <person name="Wu L."/>
            <person name="Ma J."/>
        </authorList>
    </citation>
    <scope>NUCLEOTIDE SEQUENCE [LARGE SCALE GENOMIC DNA]</scope>
    <source>
        <strain evidence="5">CCUG 57263</strain>
    </source>
</reference>
<accession>A0ABW3D880</accession>
<gene>
    <name evidence="4" type="primary">pabC</name>
    <name evidence="4" type="ORF">ACFQ03_10840</name>
</gene>
<dbReference type="InterPro" id="IPR001544">
    <property type="entry name" value="Aminotrans_IV"/>
</dbReference>
<dbReference type="PANTHER" id="PTHR42743">
    <property type="entry name" value="AMINO-ACID AMINOTRANSFERASE"/>
    <property type="match status" value="1"/>
</dbReference>
<name>A0ABW3D880_9BACL</name>
<dbReference type="EC" id="4.1.3.38" evidence="4"/>
<keyword evidence="3" id="KW-0663">Pyridoxal phosphate</keyword>
<dbReference type="Proteomes" id="UP001597120">
    <property type="component" value="Unassembled WGS sequence"/>
</dbReference>
<dbReference type="CDD" id="cd00449">
    <property type="entry name" value="PLPDE_IV"/>
    <property type="match status" value="1"/>
</dbReference>
<comment type="cofactor">
    <cofactor evidence="1">
        <name>pyridoxal 5'-phosphate</name>
        <dbReference type="ChEBI" id="CHEBI:597326"/>
    </cofactor>
</comment>
<organism evidence="4 5">
    <name type="scientific">Paenibacillus residui</name>
    <dbReference type="NCBI Taxonomy" id="629724"/>
    <lineage>
        <taxon>Bacteria</taxon>
        <taxon>Bacillati</taxon>
        <taxon>Bacillota</taxon>
        <taxon>Bacilli</taxon>
        <taxon>Bacillales</taxon>
        <taxon>Paenibacillaceae</taxon>
        <taxon>Paenibacillus</taxon>
    </lineage>
</organism>
<dbReference type="Gene3D" id="3.30.470.10">
    <property type="match status" value="1"/>
</dbReference>
<dbReference type="GO" id="GO:0008696">
    <property type="term" value="F:4-amino-4-deoxychorismate lyase activity"/>
    <property type="evidence" value="ECO:0007669"/>
    <property type="project" value="UniProtKB-EC"/>
</dbReference>
<evidence type="ECO:0000313" key="5">
    <source>
        <dbReference type="Proteomes" id="UP001597120"/>
    </source>
</evidence>
<protein>
    <submittedName>
        <fullName evidence="4">Aminodeoxychorismate lyase</fullName>
        <ecNumber evidence="4">4.1.3.38</ecNumber>
    </submittedName>
</protein>
<dbReference type="EMBL" id="JBHTIU010000033">
    <property type="protein sequence ID" value="MFD0869648.1"/>
    <property type="molecule type" value="Genomic_DNA"/>
</dbReference>
<comment type="caution">
    <text evidence="4">The sequence shown here is derived from an EMBL/GenBank/DDBJ whole genome shotgun (WGS) entry which is preliminary data.</text>
</comment>